<sequence length="229" mass="26542">MGKILIIEDELSIAELQKDYLELNGFQVDIENDGESGLNQALKHHYDLIVLDLMLPGINGFDICKEIRQSKETPVLMVTARTEEIDIIRGLGLGANDYMKKPFSTNEFVARIKAQLDRYRCLKGEHKKEKPEIRIRDLVIDQLSRKVYVNQHDVYFRVKEFELLFYMASHPGRIFTKDELFEHIWGMDAISDNATVTVHIGKIRDKLAQHSTSHEYIETVWGVGYRFNA</sequence>
<dbReference type="InterPro" id="IPR036388">
    <property type="entry name" value="WH-like_DNA-bd_sf"/>
</dbReference>
<dbReference type="GO" id="GO:0006355">
    <property type="term" value="P:regulation of DNA-templated transcription"/>
    <property type="evidence" value="ECO:0007669"/>
    <property type="project" value="InterPro"/>
</dbReference>
<dbReference type="SUPFAM" id="SSF46894">
    <property type="entry name" value="C-terminal effector domain of the bipartite response regulators"/>
    <property type="match status" value="1"/>
</dbReference>
<dbReference type="InterPro" id="IPR001789">
    <property type="entry name" value="Sig_transdc_resp-reg_receiver"/>
</dbReference>
<evidence type="ECO:0000313" key="11">
    <source>
        <dbReference type="EMBL" id="GAE32632.1"/>
    </source>
</evidence>
<dbReference type="STRING" id="1236971.JCM9152_4176"/>
<keyword evidence="6" id="KW-0804">Transcription</keyword>
<dbReference type="PANTHER" id="PTHR48111">
    <property type="entry name" value="REGULATOR OF RPOS"/>
    <property type="match status" value="1"/>
</dbReference>
<feature type="domain" description="Response regulatory" evidence="9">
    <location>
        <begin position="3"/>
        <end position="116"/>
    </location>
</feature>
<keyword evidence="12" id="KW-1185">Reference proteome</keyword>
<dbReference type="PANTHER" id="PTHR48111:SF26">
    <property type="entry name" value="STAGE 0 SPORULATION PROTEIN A HOMOLOG"/>
    <property type="match status" value="1"/>
</dbReference>
<dbReference type="CDD" id="cd00383">
    <property type="entry name" value="trans_reg_C"/>
    <property type="match status" value="1"/>
</dbReference>
<dbReference type="Proteomes" id="UP000018895">
    <property type="component" value="Unassembled WGS sequence"/>
</dbReference>
<evidence type="ECO:0000313" key="12">
    <source>
        <dbReference type="Proteomes" id="UP000018895"/>
    </source>
</evidence>
<dbReference type="Gene3D" id="3.40.50.2300">
    <property type="match status" value="1"/>
</dbReference>
<keyword evidence="2 7" id="KW-0597">Phosphoprotein</keyword>
<dbReference type="InterPro" id="IPR011006">
    <property type="entry name" value="CheY-like_superfamily"/>
</dbReference>
<keyword evidence="3" id="KW-0902">Two-component regulatory system</keyword>
<evidence type="ECO:0000256" key="5">
    <source>
        <dbReference type="ARBA" id="ARBA00023125"/>
    </source>
</evidence>
<reference evidence="11" key="1">
    <citation type="journal article" date="2014" name="Genome Announc.">
        <title>Draft Genome Sequences of Three Alkaliphilic Bacillus Strains, Bacillus wakoensis JCM 9140T, Bacillus akibai JCM 9157T, and Bacillus hemicellulosilyticus JCM 9152T.</title>
        <authorList>
            <person name="Yuki M."/>
            <person name="Oshima K."/>
            <person name="Suda W."/>
            <person name="Oshida Y."/>
            <person name="Kitamura K."/>
            <person name="Iida T."/>
            <person name="Hattori M."/>
            <person name="Ohkuma M."/>
        </authorList>
    </citation>
    <scope>NUCLEOTIDE SEQUENCE [LARGE SCALE GENOMIC DNA]</scope>
    <source>
        <strain evidence="11">JCM 9152</strain>
    </source>
</reference>
<keyword evidence="5 8" id="KW-0238">DNA-binding</keyword>
<organism evidence="11 12">
    <name type="scientific">Halalkalibacter hemicellulosilyticusJCM 9152</name>
    <dbReference type="NCBI Taxonomy" id="1236971"/>
    <lineage>
        <taxon>Bacteria</taxon>
        <taxon>Bacillati</taxon>
        <taxon>Bacillota</taxon>
        <taxon>Bacilli</taxon>
        <taxon>Bacillales</taxon>
        <taxon>Bacillaceae</taxon>
        <taxon>Halalkalibacter</taxon>
    </lineage>
</organism>
<keyword evidence="4" id="KW-0805">Transcription regulation</keyword>
<name>W4QL54_9BACI</name>
<evidence type="ECO:0000256" key="3">
    <source>
        <dbReference type="ARBA" id="ARBA00023012"/>
    </source>
</evidence>
<dbReference type="GO" id="GO:0032993">
    <property type="term" value="C:protein-DNA complex"/>
    <property type="evidence" value="ECO:0007669"/>
    <property type="project" value="TreeGrafter"/>
</dbReference>
<dbReference type="Pfam" id="PF00486">
    <property type="entry name" value="Trans_reg_C"/>
    <property type="match status" value="1"/>
</dbReference>
<evidence type="ECO:0000256" key="7">
    <source>
        <dbReference type="PROSITE-ProRule" id="PRU00169"/>
    </source>
</evidence>
<dbReference type="RefSeq" id="WP_035347014.1">
    <property type="nucleotide sequence ID" value="NZ_BAUU01000043.1"/>
</dbReference>
<protein>
    <submittedName>
        <fullName evidence="11">DNA-binding response regulator</fullName>
    </submittedName>
</protein>
<dbReference type="PROSITE" id="PS50110">
    <property type="entry name" value="RESPONSE_REGULATORY"/>
    <property type="match status" value="1"/>
</dbReference>
<dbReference type="InterPro" id="IPR001867">
    <property type="entry name" value="OmpR/PhoB-type_DNA-bd"/>
</dbReference>
<evidence type="ECO:0000256" key="4">
    <source>
        <dbReference type="ARBA" id="ARBA00023015"/>
    </source>
</evidence>
<feature type="modified residue" description="4-aspartylphosphate" evidence="7">
    <location>
        <position position="52"/>
    </location>
</feature>
<dbReference type="Gene3D" id="6.10.250.690">
    <property type="match status" value="1"/>
</dbReference>
<proteinExistence type="predicted"/>
<dbReference type="SUPFAM" id="SSF52172">
    <property type="entry name" value="CheY-like"/>
    <property type="match status" value="1"/>
</dbReference>
<dbReference type="SMART" id="SM00448">
    <property type="entry name" value="REC"/>
    <property type="match status" value="1"/>
</dbReference>
<dbReference type="EMBL" id="BAUU01000043">
    <property type="protein sequence ID" value="GAE32632.1"/>
    <property type="molecule type" value="Genomic_DNA"/>
</dbReference>
<dbReference type="GO" id="GO:0000976">
    <property type="term" value="F:transcription cis-regulatory region binding"/>
    <property type="evidence" value="ECO:0007669"/>
    <property type="project" value="TreeGrafter"/>
</dbReference>
<dbReference type="OrthoDB" id="9790442at2"/>
<evidence type="ECO:0000256" key="1">
    <source>
        <dbReference type="ARBA" id="ARBA00004496"/>
    </source>
</evidence>
<feature type="DNA-binding region" description="OmpR/PhoB-type" evidence="8">
    <location>
        <begin position="130"/>
        <end position="229"/>
    </location>
</feature>
<comment type="caution">
    <text evidence="11">The sequence shown here is derived from an EMBL/GenBank/DDBJ whole genome shotgun (WGS) entry which is preliminary data.</text>
</comment>
<gene>
    <name evidence="11" type="ORF">JCM9152_4176</name>
</gene>
<evidence type="ECO:0000256" key="6">
    <source>
        <dbReference type="ARBA" id="ARBA00023163"/>
    </source>
</evidence>
<dbReference type="GO" id="GO:0000156">
    <property type="term" value="F:phosphorelay response regulator activity"/>
    <property type="evidence" value="ECO:0007669"/>
    <property type="project" value="TreeGrafter"/>
</dbReference>
<accession>W4QL54</accession>
<dbReference type="SMART" id="SM00862">
    <property type="entry name" value="Trans_reg_C"/>
    <property type="match status" value="1"/>
</dbReference>
<evidence type="ECO:0000256" key="2">
    <source>
        <dbReference type="ARBA" id="ARBA00022553"/>
    </source>
</evidence>
<dbReference type="Gene3D" id="1.10.10.10">
    <property type="entry name" value="Winged helix-like DNA-binding domain superfamily/Winged helix DNA-binding domain"/>
    <property type="match status" value="1"/>
</dbReference>
<evidence type="ECO:0000256" key="8">
    <source>
        <dbReference type="PROSITE-ProRule" id="PRU01091"/>
    </source>
</evidence>
<dbReference type="Pfam" id="PF00072">
    <property type="entry name" value="Response_reg"/>
    <property type="match status" value="1"/>
</dbReference>
<evidence type="ECO:0000259" key="9">
    <source>
        <dbReference type="PROSITE" id="PS50110"/>
    </source>
</evidence>
<dbReference type="InterPro" id="IPR016032">
    <property type="entry name" value="Sig_transdc_resp-reg_C-effctor"/>
</dbReference>
<dbReference type="FunFam" id="3.40.50.2300:FF:000001">
    <property type="entry name" value="DNA-binding response regulator PhoB"/>
    <property type="match status" value="1"/>
</dbReference>
<comment type="subcellular location">
    <subcellularLocation>
        <location evidence="1">Cytoplasm</location>
    </subcellularLocation>
</comment>
<dbReference type="PROSITE" id="PS51755">
    <property type="entry name" value="OMPR_PHOB"/>
    <property type="match status" value="1"/>
</dbReference>
<dbReference type="FunFam" id="1.10.10.10:FF:000018">
    <property type="entry name" value="DNA-binding response regulator ResD"/>
    <property type="match status" value="1"/>
</dbReference>
<evidence type="ECO:0000259" key="10">
    <source>
        <dbReference type="PROSITE" id="PS51755"/>
    </source>
</evidence>
<dbReference type="GO" id="GO:0005829">
    <property type="term" value="C:cytosol"/>
    <property type="evidence" value="ECO:0007669"/>
    <property type="project" value="TreeGrafter"/>
</dbReference>
<feature type="domain" description="OmpR/PhoB-type" evidence="10">
    <location>
        <begin position="130"/>
        <end position="229"/>
    </location>
</feature>
<dbReference type="InterPro" id="IPR039420">
    <property type="entry name" value="WalR-like"/>
</dbReference>
<dbReference type="AlphaFoldDB" id="W4QL54"/>
<dbReference type="CDD" id="cd17574">
    <property type="entry name" value="REC_OmpR"/>
    <property type="match status" value="1"/>
</dbReference>